<reference evidence="3" key="2">
    <citation type="submission" date="2023-05" db="EMBL/GenBank/DDBJ databases">
        <authorList>
            <consortium name="Lawrence Berkeley National Laboratory"/>
            <person name="Steindorff A."/>
            <person name="Hensen N."/>
            <person name="Bonometti L."/>
            <person name="Westerberg I."/>
            <person name="Brannstrom I.O."/>
            <person name="Guillou S."/>
            <person name="Cros-Aarteil S."/>
            <person name="Calhoun S."/>
            <person name="Haridas S."/>
            <person name="Kuo A."/>
            <person name="Mondo S."/>
            <person name="Pangilinan J."/>
            <person name="Riley R."/>
            <person name="Labutti K."/>
            <person name="Andreopoulos B."/>
            <person name="Lipzen A."/>
            <person name="Chen C."/>
            <person name="Yanf M."/>
            <person name="Daum C."/>
            <person name="Ng V."/>
            <person name="Clum A."/>
            <person name="Ohm R."/>
            <person name="Martin F."/>
            <person name="Silar P."/>
            <person name="Natvig D."/>
            <person name="Lalanne C."/>
            <person name="Gautier V."/>
            <person name="Ament-Velasquez S.L."/>
            <person name="Kruys A."/>
            <person name="Hutchinson M.I."/>
            <person name="Powell A.J."/>
            <person name="Barry K."/>
            <person name="Miller A.N."/>
            <person name="Grigoriev I.V."/>
            <person name="Debuchy R."/>
            <person name="Gladieux P."/>
            <person name="Thoren M.H."/>
            <person name="Johannesson H."/>
        </authorList>
    </citation>
    <scope>NUCLEOTIDE SEQUENCE</scope>
    <source>
        <strain evidence="3">CBS 508.74</strain>
    </source>
</reference>
<dbReference type="InterPro" id="IPR002575">
    <property type="entry name" value="Aminoglycoside_PTrfase"/>
</dbReference>
<protein>
    <submittedName>
        <fullName evidence="3">Kinase-like protein</fullName>
    </submittedName>
</protein>
<keyword evidence="4" id="KW-1185">Reference proteome</keyword>
<dbReference type="InterPro" id="IPR011009">
    <property type="entry name" value="Kinase-like_dom_sf"/>
</dbReference>
<dbReference type="RefSeq" id="XP_064667027.1">
    <property type="nucleotide sequence ID" value="XM_064817024.1"/>
</dbReference>
<dbReference type="PANTHER" id="PTHR21310">
    <property type="entry name" value="AMINOGLYCOSIDE PHOSPHOTRANSFERASE-RELATED-RELATED"/>
    <property type="match status" value="1"/>
</dbReference>
<evidence type="ECO:0000259" key="2">
    <source>
        <dbReference type="Pfam" id="PF01636"/>
    </source>
</evidence>
<dbReference type="CDD" id="cd05120">
    <property type="entry name" value="APH_ChoK_like"/>
    <property type="match status" value="1"/>
</dbReference>
<dbReference type="GO" id="GO:0016301">
    <property type="term" value="F:kinase activity"/>
    <property type="evidence" value="ECO:0007669"/>
    <property type="project" value="UniProtKB-KW"/>
</dbReference>
<dbReference type="SUPFAM" id="SSF56112">
    <property type="entry name" value="Protein kinase-like (PK-like)"/>
    <property type="match status" value="1"/>
</dbReference>
<dbReference type="Gene3D" id="3.90.1200.10">
    <property type="match status" value="1"/>
</dbReference>
<dbReference type="PANTHER" id="PTHR21310:SF55">
    <property type="entry name" value="AMINOGLYCOSIDE PHOSPHOTRANSFERASE DOMAIN-CONTAINING PROTEIN"/>
    <property type="match status" value="1"/>
</dbReference>
<keyword evidence="3" id="KW-0418">Kinase</keyword>
<evidence type="ECO:0000313" key="4">
    <source>
        <dbReference type="Proteomes" id="UP001302812"/>
    </source>
</evidence>
<dbReference type="GeneID" id="89941149"/>
<evidence type="ECO:0000313" key="3">
    <source>
        <dbReference type="EMBL" id="KAK4109457.1"/>
    </source>
</evidence>
<sequence length="270" mass="31115">MSQPFVPVPSTIRFSVVSSPSWRFKTTARFYRYNGCVPISKHLIVKTGPYVHLTEAATIKFVAAKTSIPVPRVYCSFVHKNRAYTVMERIQGQHLPMAWKTLSDAGRDSVLTQLRDMITELRAITPPPGTGVGSCVGGSLRDPRNPARSNPRFGPFTTIQDFHSWLREHLRPEEHPDRQDDQNWKDIKEMVAKQDGPWSPPVFTHGDLNPFNIMIRDKKVVAIIDWETAGWYPSYWEYTAAWTGNDVIRKGWQDLIPNMEITRQKWWGEY</sequence>
<dbReference type="Pfam" id="PF01636">
    <property type="entry name" value="APH"/>
    <property type="match status" value="1"/>
</dbReference>
<keyword evidence="3" id="KW-0808">Transferase</keyword>
<dbReference type="Proteomes" id="UP001302812">
    <property type="component" value="Unassembled WGS sequence"/>
</dbReference>
<reference evidence="3" key="1">
    <citation type="journal article" date="2023" name="Mol. Phylogenet. Evol.">
        <title>Genome-scale phylogeny and comparative genomics of the fungal order Sordariales.</title>
        <authorList>
            <person name="Hensen N."/>
            <person name="Bonometti L."/>
            <person name="Westerberg I."/>
            <person name="Brannstrom I.O."/>
            <person name="Guillou S."/>
            <person name="Cros-Aarteil S."/>
            <person name="Calhoun S."/>
            <person name="Haridas S."/>
            <person name="Kuo A."/>
            <person name="Mondo S."/>
            <person name="Pangilinan J."/>
            <person name="Riley R."/>
            <person name="LaButti K."/>
            <person name="Andreopoulos B."/>
            <person name="Lipzen A."/>
            <person name="Chen C."/>
            <person name="Yan M."/>
            <person name="Daum C."/>
            <person name="Ng V."/>
            <person name="Clum A."/>
            <person name="Steindorff A."/>
            <person name="Ohm R.A."/>
            <person name="Martin F."/>
            <person name="Silar P."/>
            <person name="Natvig D.O."/>
            <person name="Lalanne C."/>
            <person name="Gautier V."/>
            <person name="Ament-Velasquez S.L."/>
            <person name="Kruys A."/>
            <person name="Hutchinson M.I."/>
            <person name="Powell A.J."/>
            <person name="Barry K."/>
            <person name="Miller A.N."/>
            <person name="Grigoriev I.V."/>
            <person name="Debuchy R."/>
            <person name="Gladieux P."/>
            <person name="Hiltunen Thoren M."/>
            <person name="Johannesson H."/>
        </authorList>
    </citation>
    <scope>NUCLEOTIDE SEQUENCE</scope>
    <source>
        <strain evidence="3">CBS 508.74</strain>
    </source>
</reference>
<name>A0AAN6QFU5_9PEZI</name>
<proteinExistence type="predicted"/>
<organism evidence="3 4">
    <name type="scientific">Canariomyces notabilis</name>
    <dbReference type="NCBI Taxonomy" id="2074819"/>
    <lineage>
        <taxon>Eukaryota</taxon>
        <taxon>Fungi</taxon>
        <taxon>Dikarya</taxon>
        <taxon>Ascomycota</taxon>
        <taxon>Pezizomycotina</taxon>
        <taxon>Sordariomycetes</taxon>
        <taxon>Sordariomycetidae</taxon>
        <taxon>Sordariales</taxon>
        <taxon>Chaetomiaceae</taxon>
        <taxon>Canariomyces</taxon>
    </lineage>
</organism>
<evidence type="ECO:0000256" key="1">
    <source>
        <dbReference type="SAM" id="MobiDB-lite"/>
    </source>
</evidence>
<dbReference type="EMBL" id="MU853356">
    <property type="protein sequence ID" value="KAK4109457.1"/>
    <property type="molecule type" value="Genomic_DNA"/>
</dbReference>
<dbReference type="InterPro" id="IPR051678">
    <property type="entry name" value="AGP_Transferase"/>
</dbReference>
<accession>A0AAN6QFU5</accession>
<feature type="domain" description="Aminoglycoside phosphotransferase" evidence="2">
    <location>
        <begin position="55"/>
        <end position="246"/>
    </location>
</feature>
<comment type="caution">
    <text evidence="3">The sequence shown here is derived from an EMBL/GenBank/DDBJ whole genome shotgun (WGS) entry which is preliminary data.</text>
</comment>
<dbReference type="AlphaFoldDB" id="A0AAN6QFU5"/>
<feature type="region of interest" description="Disordered" evidence="1">
    <location>
        <begin position="132"/>
        <end position="153"/>
    </location>
</feature>
<gene>
    <name evidence="3" type="ORF">N656DRAFT_791890</name>
</gene>